<dbReference type="Pfam" id="PF18856">
    <property type="entry name" value="baeRF_family12"/>
    <property type="match status" value="1"/>
</dbReference>
<dbReference type="KEGG" id="psu:Psesu_2668"/>
<dbReference type="eggNOG" id="COG5622">
    <property type="taxonomic scope" value="Bacteria"/>
</dbReference>
<dbReference type="STRING" id="743721.Psesu_2668"/>
<evidence type="ECO:0000313" key="1">
    <source>
        <dbReference type="EMBL" id="ADV28496.1"/>
    </source>
</evidence>
<evidence type="ECO:0000313" key="2">
    <source>
        <dbReference type="Proteomes" id="UP000008632"/>
    </source>
</evidence>
<dbReference type="Proteomes" id="UP000008632">
    <property type="component" value="Chromosome"/>
</dbReference>
<accession>E6WW05</accession>
<dbReference type="HOGENOM" id="CLU_105864_3_0_6"/>
<proteinExistence type="predicted"/>
<name>E6WW05_PSEUU</name>
<sequence>MRRIPRGTWVLVADGASARLFTNIGGENGQVVLHQEAAIALDPKEGEMPAILPPEVNAKEAEEAGFAREMARRLNEHALHSRFQHLVLAADPQTLGQMRPLLHEEVRSRLLVEVPKNYTNLRREQIEQALAPDF</sequence>
<dbReference type="RefSeq" id="WP_013536322.1">
    <property type="nucleotide sequence ID" value="NC_014924.1"/>
</dbReference>
<protein>
    <submittedName>
        <fullName evidence="1">Host attachment protein</fullName>
    </submittedName>
</protein>
<dbReference type="InterPro" id="IPR041374">
    <property type="entry name" value="BaeRF_family12"/>
</dbReference>
<reference evidence="1 2" key="1">
    <citation type="submission" date="2011-01" db="EMBL/GenBank/DDBJ databases">
        <title>Complete sequence of Pseudoxanthomonas suwonensis 11-1.</title>
        <authorList>
            <consortium name="US DOE Joint Genome Institute"/>
            <person name="Lucas S."/>
            <person name="Copeland A."/>
            <person name="Lapidus A."/>
            <person name="Cheng J.-F."/>
            <person name="Goodwin L."/>
            <person name="Pitluck S."/>
            <person name="Teshima H."/>
            <person name="Detter J.C."/>
            <person name="Han C."/>
            <person name="Tapia R."/>
            <person name="Land M."/>
            <person name="Hauser L."/>
            <person name="Kyrpides N."/>
            <person name="Ivanova N."/>
            <person name="Ovchinnikova G."/>
            <person name="Siebers A.K."/>
            <person name="Allgaier M."/>
            <person name="Thelen M.P."/>
            <person name="Hugenholtz P."/>
            <person name="Gladden J."/>
            <person name="Woyke T."/>
        </authorList>
    </citation>
    <scope>NUCLEOTIDE SEQUENCE [LARGE SCALE GENOMIC DNA]</scope>
    <source>
        <strain evidence="2">11-1</strain>
    </source>
</reference>
<gene>
    <name evidence="1" type="ordered locus">Psesu_2668</name>
</gene>
<dbReference type="EMBL" id="CP002446">
    <property type="protein sequence ID" value="ADV28496.1"/>
    <property type="molecule type" value="Genomic_DNA"/>
</dbReference>
<dbReference type="AlphaFoldDB" id="E6WW05"/>
<keyword evidence="2" id="KW-1185">Reference proteome</keyword>
<organism evidence="1 2">
    <name type="scientific">Pseudoxanthomonas suwonensis (strain 11-1)</name>
    <dbReference type="NCBI Taxonomy" id="743721"/>
    <lineage>
        <taxon>Bacteria</taxon>
        <taxon>Pseudomonadati</taxon>
        <taxon>Pseudomonadota</taxon>
        <taxon>Gammaproteobacteria</taxon>
        <taxon>Lysobacterales</taxon>
        <taxon>Lysobacteraceae</taxon>
        <taxon>Pseudoxanthomonas</taxon>
    </lineage>
</organism>